<protein>
    <submittedName>
        <fullName evidence="1">Uncharacterized protein</fullName>
    </submittedName>
</protein>
<sequence>TLKEKALAGGIEDRQQFKKDMQCKPFQYFVDKFHKVVWENDLPRAGRHMEEDRWSGVACGM</sequence>
<evidence type="ECO:0000313" key="2">
    <source>
        <dbReference type="Proteomes" id="UP000553632"/>
    </source>
</evidence>
<dbReference type="Proteomes" id="UP000553632">
    <property type="component" value="Unassembled WGS sequence"/>
</dbReference>
<proteinExistence type="predicted"/>
<accession>A0A7J6Q431</accession>
<name>A0A7J6Q431_PEROL</name>
<evidence type="ECO:0000313" key="1">
    <source>
        <dbReference type="EMBL" id="KAF4703209.1"/>
    </source>
</evidence>
<comment type="caution">
    <text evidence="1">The sequence shown here is derived from an EMBL/GenBank/DDBJ whole genome shotgun (WGS) entry which is preliminary data.</text>
</comment>
<gene>
    <name evidence="1" type="ORF">FOZ63_017338</name>
</gene>
<reference evidence="1 2" key="1">
    <citation type="submission" date="2020-04" db="EMBL/GenBank/DDBJ databases">
        <title>Perkinsus olseni comparative genomics.</title>
        <authorList>
            <person name="Bogema D.R."/>
        </authorList>
    </citation>
    <scope>NUCLEOTIDE SEQUENCE [LARGE SCALE GENOMIC DNA]</scope>
    <source>
        <strain evidence="1 2">ATCC PRA-207</strain>
    </source>
</reference>
<dbReference type="EMBL" id="JABANO010035610">
    <property type="protein sequence ID" value="KAF4703209.1"/>
    <property type="molecule type" value="Genomic_DNA"/>
</dbReference>
<feature type="non-terminal residue" evidence="1">
    <location>
        <position position="1"/>
    </location>
</feature>
<organism evidence="1 2">
    <name type="scientific">Perkinsus olseni</name>
    <name type="common">Perkinsus atlanticus</name>
    <dbReference type="NCBI Taxonomy" id="32597"/>
    <lineage>
        <taxon>Eukaryota</taxon>
        <taxon>Sar</taxon>
        <taxon>Alveolata</taxon>
        <taxon>Perkinsozoa</taxon>
        <taxon>Perkinsea</taxon>
        <taxon>Perkinsida</taxon>
        <taxon>Perkinsidae</taxon>
        <taxon>Perkinsus</taxon>
    </lineage>
</organism>
<dbReference type="AlphaFoldDB" id="A0A7J6Q431"/>
<keyword evidence="2" id="KW-1185">Reference proteome</keyword>